<dbReference type="PROSITE" id="PS50118">
    <property type="entry name" value="HMG_BOX_2"/>
    <property type="match status" value="1"/>
</dbReference>
<dbReference type="GO" id="GO:0008284">
    <property type="term" value="P:positive regulation of cell population proliferation"/>
    <property type="evidence" value="ECO:0007669"/>
    <property type="project" value="UniProtKB-ARBA"/>
</dbReference>
<dbReference type="GO" id="GO:0071664">
    <property type="term" value="C:catenin-TCF7L2 complex"/>
    <property type="evidence" value="ECO:0007669"/>
    <property type="project" value="TreeGrafter"/>
</dbReference>
<evidence type="ECO:0000256" key="2">
    <source>
        <dbReference type="ARBA" id="ARBA00006569"/>
    </source>
</evidence>
<evidence type="ECO:0000259" key="12">
    <source>
        <dbReference type="PROSITE" id="PS50118"/>
    </source>
</evidence>
<evidence type="ECO:0000256" key="1">
    <source>
        <dbReference type="ARBA" id="ARBA00004123"/>
    </source>
</evidence>
<dbReference type="InterPro" id="IPR009071">
    <property type="entry name" value="HMG_box_dom"/>
</dbReference>
<dbReference type="GO" id="GO:0000981">
    <property type="term" value="F:DNA-binding transcription factor activity, RNA polymerase II-specific"/>
    <property type="evidence" value="ECO:0007669"/>
    <property type="project" value="TreeGrafter"/>
</dbReference>
<keyword evidence="6 10" id="KW-0238">DNA-binding</keyword>
<dbReference type="Gene3D" id="1.10.30.10">
    <property type="entry name" value="High mobility group box domain"/>
    <property type="match status" value="1"/>
</dbReference>
<dbReference type="PANTHER" id="PTHR10373">
    <property type="entry name" value="TRANSCRIPTION FACTOR 7 FAMILY MEMBER"/>
    <property type="match status" value="1"/>
</dbReference>
<organism evidence="13 14">
    <name type="scientific">Mastacembelus armatus</name>
    <name type="common">zig-zag eel</name>
    <dbReference type="NCBI Taxonomy" id="205130"/>
    <lineage>
        <taxon>Eukaryota</taxon>
        <taxon>Metazoa</taxon>
        <taxon>Chordata</taxon>
        <taxon>Craniata</taxon>
        <taxon>Vertebrata</taxon>
        <taxon>Euteleostomi</taxon>
        <taxon>Actinopterygii</taxon>
        <taxon>Neopterygii</taxon>
        <taxon>Teleostei</taxon>
        <taxon>Neoteleostei</taxon>
        <taxon>Acanthomorphata</taxon>
        <taxon>Anabantaria</taxon>
        <taxon>Synbranchiformes</taxon>
        <taxon>Mastacembelidae</taxon>
        <taxon>Mastacembelus</taxon>
    </lineage>
</organism>
<dbReference type="GO" id="GO:0021903">
    <property type="term" value="P:rostrocaudal neural tube patterning"/>
    <property type="evidence" value="ECO:0007669"/>
    <property type="project" value="UniProtKB-ARBA"/>
</dbReference>
<evidence type="ECO:0000256" key="6">
    <source>
        <dbReference type="ARBA" id="ARBA00023125"/>
    </source>
</evidence>
<dbReference type="PANTHER" id="PTHR10373:SF32">
    <property type="entry name" value="TRANSCRIPTION FACTOR 7-LIKE 2"/>
    <property type="match status" value="1"/>
</dbReference>
<protein>
    <submittedName>
        <fullName evidence="13">Transcription factor 7 like 2</fullName>
    </submittedName>
</protein>
<feature type="domain" description="HMG box" evidence="12">
    <location>
        <begin position="366"/>
        <end position="434"/>
    </location>
</feature>
<feature type="compositionally biased region" description="Basic and acidic residues" evidence="11">
    <location>
        <begin position="19"/>
        <end position="43"/>
    </location>
</feature>
<feature type="compositionally biased region" description="Basic and acidic residues" evidence="11">
    <location>
        <begin position="352"/>
        <end position="361"/>
    </location>
</feature>
<dbReference type="GO" id="GO:0030901">
    <property type="term" value="P:midbrain development"/>
    <property type="evidence" value="ECO:0007669"/>
    <property type="project" value="UniProtKB-ARBA"/>
</dbReference>
<feature type="compositionally biased region" description="Polar residues" evidence="11">
    <location>
        <begin position="47"/>
        <end position="61"/>
    </location>
</feature>
<dbReference type="AlphaFoldDB" id="A0A7N8YQQ9"/>
<dbReference type="GO" id="GO:0060847">
    <property type="term" value="P:endothelial cell fate specification"/>
    <property type="evidence" value="ECO:0007669"/>
    <property type="project" value="UniProtKB-ARBA"/>
</dbReference>
<feature type="compositionally biased region" description="Gly residues" evidence="11">
    <location>
        <begin position="1"/>
        <end position="11"/>
    </location>
</feature>
<dbReference type="SMART" id="SM00398">
    <property type="entry name" value="HMG"/>
    <property type="match status" value="1"/>
</dbReference>
<keyword evidence="14" id="KW-1185">Reference proteome</keyword>
<dbReference type="GO" id="GO:1990907">
    <property type="term" value="C:beta-catenin-TCF complex"/>
    <property type="evidence" value="ECO:0007669"/>
    <property type="project" value="TreeGrafter"/>
</dbReference>
<evidence type="ECO:0000256" key="4">
    <source>
        <dbReference type="ARBA" id="ARBA00022687"/>
    </source>
</evidence>
<dbReference type="GeneTree" id="ENSGT00940000155535"/>
<keyword evidence="8" id="KW-0804">Transcription</keyword>
<feature type="region of interest" description="Disordered" evidence="11">
    <location>
        <begin position="233"/>
        <end position="266"/>
    </location>
</feature>
<accession>A0A7N8YQQ9</accession>
<dbReference type="Proteomes" id="UP000261640">
    <property type="component" value="Unplaced"/>
</dbReference>
<dbReference type="CDD" id="cd21996">
    <property type="entry name" value="HMG-box_TCF7-like"/>
    <property type="match status" value="1"/>
</dbReference>
<reference evidence="13" key="2">
    <citation type="submission" date="2025-09" db="UniProtKB">
        <authorList>
            <consortium name="Ensembl"/>
        </authorList>
    </citation>
    <scope>IDENTIFICATION</scope>
</reference>
<feature type="region of interest" description="Disordered" evidence="11">
    <location>
        <begin position="334"/>
        <end position="363"/>
    </location>
</feature>
<evidence type="ECO:0000256" key="5">
    <source>
        <dbReference type="ARBA" id="ARBA00023015"/>
    </source>
</evidence>
<keyword evidence="3" id="KW-0678">Repressor</keyword>
<keyword evidence="7" id="KW-0010">Activator</keyword>
<feature type="DNA-binding region" description="HMG box" evidence="10">
    <location>
        <begin position="366"/>
        <end position="434"/>
    </location>
</feature>
<dbReference type="GO" id="GO:0000978">
    <property type="term" value="F:RNA polymerase II cis-regulatory region sequence-specific DNA binding"/>
    <property type="evidence" value="ECO:0007669"/>
    <property type="project" value="TreeGrafter"/>
</dbReference>
<dbReference type="GO" id="GO:0007507">
    <property type="term" value="P:heart development"/>
    <property type="evidence" value="ECO:0007669"/>
    <property type="project" value="UniProtKB-ARBA"/>
</dbReference>
<feature type="compositionally biased region" description="Basic and acidic residues" evidence="11">
    <location>
        <begin position="63"/>
        <end position="91"/>
    </location>
</feature>
<dbReference type="Pfam" id="PF08347">
    <property type="entry name" value="CTNNB1_binding"/>
    <property type="match status" value="2"/>
</dbReference>
<dbReference type="GO" id="GO:0060070">
    <property type="term" value="P:canonical Wnt signaling pathway"/>
    <property type="evidence" value="ECO:0007669"/>
    <property type="project" value="TreeGrafter"/>
</dbReference>
<reference evidence="13" key="1">
    <citation type="submission" date="2025-08" db="UniProtKB">
        <authorList>
            <consortium name="Ensembl"/>
        </authorList>
    </citation>
    <scope>IDENTIFICATION</scope>
</reference>
<dbReference type="FunFam" id="1.10.30.10:FF:000001">
    <property type="entry name" value="transcription factor 7 isoform X2"/>
    <property type="match status" value="1"/>
</dbReference>
<dbReference type="InterPro" id="IPR013558">
    <property type="entry name" value="CTNNB1-bd_N"/>
</dbReference>
<keyword evidence="4" id="KW-0879">Wnt signaling pathway</keyword>
<proteinExistence type="inferred from homology"/>
<dbReference type="Pfam" id="PF00505">
    <property type="entry name" value="HMG_box"/>
    <property type="match status" value="1"/>
</dbReference>
<evidence type="ECO:0000256" key="8">
    <source>
        <dbReference type="ARBA" id="ARBA00023163"/>
    </source>
</evidence>
<comment type="subcellular location">
    <subcellularLocation>
        <location evidence="1">Nucleus</location>
    </subcellularLocation>
</comment>
<dbReference type="Gene3D" id="4.10.900.10">
    <property type="entry name" value="TCF3-CBD (Catenin binding domain)"/>
    <property type="match status" value="1"/>
</dbReference>
<evidence type="ECO:0000256" key="7">
    <source>
        <dbReference type="ARBA" id="ARBA00023159"/>
    </source>
</evidence>
<comment type="similarity">
    <text evidence="2">Belongs to the TCF/LEF family.</text>
</comment>
<evidence type="ECO:0000256" key="10">
    <source>
        <dbReference type="PROSITE-ProRule" id="PRU00267"/>
    </source>
</evidence>
<evidence type="ECO:0000256" key="9">
    <source>
        <dbReference type="ARBA" id="ARBA00023242"/>
    </source>
</evidence>
<evidence type="ECO:0000256" key="3">
    <source>
        <dbReference type="ARBA" id="ARBA00022491"/>
    </source>
</evidence>
<keyword evidence="5" id="KW-0805">Transcription regulation</keyword>
<dbReference type="InterPro" id="IPR024940">
    <property type="entry name" value="TCF/LEF"/>
</dbReference>
<sequence>MPQLNGGGGDDLGANDEMISFKDEGEQEEKISENSSAERDLADVKSSLVNESETNQNSSSDSEAERRPPPRSETFRDKTRESLEEAAKRQDGGLFKSPPYPGYPFIMIPDLTSPYLPNGSLSPTARTVSSFIYKCLPGFLLPPPPPPCCHSRQNKWSLDMEMTKRCTECYLQMKWPLLDVQPGGLQSRQALKDARSPSPAHIVSNKVPVVQHPHHVHPLTPLITYSNEHFTPGNPPPHLQTDVDPKTGIPRPPHPPDISPYYPLSPGTVGQIPHPLGWQGQPVYPITTGGFRHPYPTALTVNASMSRFPPHMVPPHHSLHTTGIPHPAIVTPNVKQESSHSDISSLNSSKQTDAKKEEEKKKQVHIKKPLNAFMLYMKEMRAKVVAECTLKESAAINQILGRRWHALSREEQAKYYELARKERQLHMQLYPGWSARDNYVSF</sequence>
<name>A0A7N8YQQ9_9TELE</name>
<dbReference type="SUPFAM" id="SSF47095">
    <property type="entry name" value="HMG-box"/>
    <property type="match status" value="1"/>
</dbReference>
<keyword evidence="9 10" id="KW-0539">Nucleus</keyword>
<evidence type="ECO:0000256" key="11">
    <source>
        <dbReference type="SAM" id="MobiDB-lite"/>
    </source>
</evidence>
<feature type="region of interest" description="Disordered" evidence="11">
    <location>
        <begin position="1"/>
        <end position="96"/>
    </location>
</feature>
<dbReference type="GO" id="GO:0010456">
    <property type="term" value="P:cell proliferation in dorsal spinal cord"/>
    <property type="evidence" value="ECO:0007669"/>
    <property type="project" value="UniProtKB-ARBA"/>
</dbReference>
<evidence type="ECO:0000313" key="14">
    <source>
        <dbReference type="Proteomes" id="UP000261640"/>
    </source>
</evidence>
<dbReference type="GO" id="GO:0000785">
    <property type="term" value="C:chromatin"/>
    <property type="evidence" value="ECO:0007669"/>
    <property type="project" value="TreeGrafter"/>
</dbReference>
<dbReference type="InterPro" id="IPR027397">
    <property type="entry name" value="Catenin-bd_sf"/>
</dbReference>
<dbReference type="Ensembl" id="ENSMAMT00000046785.1">
    <property type="protein sequence ID" value="ENSMAMP00000068196.1"/>
    <property type="gene ID" value="ENSMAMG00000016611.2"/>
</dbReference>
<dbReference type="FunFam" id="4.10.900.10:FF:000002">
    <property type="entry name" value="transcription factor 7-like 2 isoform X1"/>
    <property type="match status" value="1"/>
</dbReference>
<evidence type="ECO:0000313" key="13">
    <source>
        <dbReference type="Ensembl" id="ENSMAMP00000068196.1"/>
    </source>
</evidence>
<dbReference type="InterPro" id="IPR036910">
    <property type="entry name" value="HMG_box_dom_sf"/>
</dbReference>